<accession>A0ACD1HZP6</accession>
<dbReference type="Proteomes" id="UP000249748">
    <property type="component" value="Unassembled WGS sequence"/>
</dbReference>
<name>A0ACD1HZP6_9EURO</name>
<reference evidence="1" key="1">
    <citation type="submission" date="2018-02" db="EMBL/GenBank/DDBJ databases">
        <title>The genomes of Aspergillus section Nigri reveals drivers in fungal speciation.</title>
        <authorList>
            <consortium name="DOE Joint Genome Institute"/>
            <person name="Vesth T.C."/>
            <person name="Nybo J."/>
            <person name="Theobald S."/>
            <person name="Brandl J."/>
            <person name="Frisvad J.C."/>
            <person name="Nielsen K.F."/>
            <person name="Lyhne E.K."/>
            <person name="Kogle M.E."/>
            <person name="Kuo A."/>
            <person name="Riley R."/>
            <person name="Clum A."/>
            <person name="Nolan M."/>
            <person name="Lipzen A."/>
            <person name="Salamov A."/>
            <person name="Henrissat B."/>
            <person name="Wiebenga A."/>
            <person name="De vries R.P."/>
            <person name="Grigoriev I.V."/>
            <person name="Mortensen U.H."/>
            <person name="Andersen M.R."/>
            <person name="Baker S.E."/>
        </authorList>
    </citation>
    <scope>NUCLEOTIDE SEQUENCE</scope>
    <source>
        <strain evidence="1">CBS 115574</strain>
    </source>
</reference>
<protein>
    <submittedName>
        <fullName evidence="1">Uncharacterized protein</fullName>
    </submittedName>
</protein>
<feature type="non-terminal residue" evidence="1">
    <location>
        <position position="1"/>
    </location>
</feature>
<evidence type="ECO:0000313" key="2">
    <source>
        <dbReference type="Proteomes" id="UP000249748"/>
    </source>
</evidence>
<keyword evidence="2" id="KW-1185">Reference proteome</keyword>
<proteinExistence type="predicted"/>
<dbReference type="EMBL" id="KZ824602">
    <property type="protein sequence ID" value="RAK82988.1"/>
    <property type="molecule type" value="Genomic_DNA"/>
</dbReference>
<organism evidence="1 2">
    <name type="scientific">Aspergillus costaricaensis CBS 115574</name>
    <dbReference type="NCBI Taxonomy" id="1448317"/>
    <lineage>
        <taxon>Eukaryota</taxon>
        <taxon>Fungi</taxon>
        <taxon>Dikarya</taxon>
        <taxon>Ascomycota</taxon>
        <taxon>Pezizomycotina</taxon>
        <taxon>Eurotiomycetes</taxon>
        <taxon>Eurotiomycetidae</taxon>
        <taxon>Eurotiales</taxon>
        <taxon>Aspergillaceae</taxon>
        <taxon>Aspergillus</taxon>
        <taxon>Aspergillus subgen. Circumdati</taxon>
    </lineage>
</organism>
<sequence>GKPIQHEQLFEYTNGRFLVNEKHAMSKRYAKFDLDALCALVSALPHVSSPISRIDKMEGGFNKVLLMTAENGKEVIAKLPCPRVVPPQHSTASEAAVMAYGIVDFLHLEDCIS</sequence>
<evidence type="ECO:0000313" key="1">
    <source>
        <dbReference type="EMBL" id="RAK82988.1"/>
    </source>
</evidence>
<gene>
    <name evidence="1" type="ORF">BO79DRAFT_162055</name>
</gene>